<accession>A0A643FGD5</accession>
<dbReference type="Proteomes" id="UP000430120">
    <property type="component" value="Unassembled WGS sequence"/>
</dbReference>
<dbReference type="PIRSF" id="PIRSF006276">
    <property type="entry name" value="UspA"/>
    <property type="match status" value="1"/>
</dbReference>
<dbReference type="Pfam" id="PF00582">
    <property type="entry name" value="Usp"/>
    <property type="match status" value="1"/>
</dbReference>
<evidence type="ECO:0000259" key="3">
    <source>
        <dbReference type="Pfam" id="PF00582"/>
    </source>
</evidence>
<dbReference type="InterPro" id="IPR006016">
    <property type="entry name" value="UspA"/>
</dbReference>
<reference evidence="4 5" key="1">
    <citation type="submission" date="2019-09" db="EMBL/GenBank/DDBJ databases">
        <title>Draft genome sequences of 48 bacterial type strains from the CCUG.</title>
        <authorList>
            <person name="Tunovic T."/>
            <person name="Pineiro-Iglesias B."/>
            <person name="Unosson C."/>
            <person name="Inganas E."/>
            <person name="Ohlen M."/>
            <person name="Cardew S."/>
            <person name="Jensie-Markopoulos S."/>
            <person name="Salva-Serra F."/>
            <person name="Jaen-Luchoro D."/>
            <person name="Karlsson R."/>
            <person name="Svensson-Stadler L."/>
            <person name="Chun J."/>
            <person name="Moore E."/>
        </authorList>
    </citation>
    <scope>NUCLEOTIDE SEQUENCE [LARGE SCALE GENOMIC DNA]</scope>
    <source>
        <strain evidence="4 5">CCUG 30977</strain>
    </source>
</reference>
<dbReference type="InterPro" id="IPR014729">
    <property type="entry name" value="Rossmann-like_a/b/a_fold"/>
</dbReference>
<dbReference type="CDD" id="cd00293">
    <property type="entry name" value="USP-like"/>
    <property type="match status" value="1"/>
</dbReference>
<keyword evidence="2" id="KW-0963">Cytoplasm</keyword>
<keyword evidence="5" id="KW-1185">Reference proteome</keyword>
<evidence type="ECO:0000313" key="5">
    <source>
        <dbReference type="Proteomes" id="UP000430120"/>
    </source>
</evidence>
<comment type="similarity">
    <text evidence="1 2">Belongs to the universal stress protein A family.</text>
</comment>
<dbReference type="EMBL" id="VZPB01000007">
    <property type="protein sequence ID" value="KAB0584219.1"/>
    <property type="molecule type" value="Genomic_DNA"/>
</dbReference>
<protein>
    <recommendedName>
        <fullName evidence="2">Universal stress protein</fullName>
    </recommendedName>
</protein>
<dbReference type="PANTHER" id="PTHR46268:SF6">
    <property type="entry name" value="UNIVERSAL STRESS PROTEIN UP12"/>
    <property type="match status" value="1"/>
</dbReference>
<dbReference type="OrthoDB" id="8547832at2"/>
<evidence type="ECO:0000313" key="4">
    <source>
        <dbReference type="EMBL" id="KAB0584219.1"/>
    </source>
</evidence>
<dbReference type="RefSeq" id="WP_151122923.1">
    <property type="nucleotide sequence ID" value="NZ_CP088081.1"/>
</dbReference>
<name>A0A643FGD5_IDEDE</name>
<organism evidence="4 5">
    <name type="scientific">Ideonella dechloratans</name>
    <dbReference type="NCBI Taxonomy" id="36863"/>
    <lineage>
        <taxon>Bacteria</taxon>
        <taxon>Pseudomonadati</taxon>
        <taxon>Pseudomonadota</taxon>
        <taxon>Betaproteobacteria</taxon>
        <taxon>Burkholderiales</taxon>
        <taxon>Sphaerotilaceae</taxon>
        <taxon>Ideonella</taxon>
    </lineage>
</organism>
<dbReference type="SUPFAM" id="SSF52402">
    <property type="entry name" value="Adenine nucleotide alpha hydrolases-like"/>
    <property type="match status" value="1"/>
</dbReference>
<dbReference type="Gene3D" id="3.40.50.620">
    <property type="entry name" value="HUPs"/>
    <property type="match status" value="1"/>
</dbReference>
<dbReference type="AlphaFoldDB" id="A0A643FGD5"/>
<proteinExistence type="inferred from homology"/>
<comment type="subcellular location">
    <subcellularLocation>
        <location evidence="2">Cytoplasm</location>
    </subcellularLocation>
</comment>
<gene>
    <name evidence="4" type="ORF">F7Q92_04540</name>
</gene>
<dbReference type="PRINTS" id="PR01438">
    <property type="entry name" value="UNVRSLSTRESS"/>
</dbReference>
<dbReference type="InterPro" id="IPR006015">
    <property type="entry name" value="Universal_stress_UspA"/>
</dbReference>
<feature type="domain" description="UspA" evidence="3">
    <location>
        <begin position="1"/>
        <end position="145"/>
    </location>
</feature>
<dbReference type="PANTHER" id="PTHR46268">
    <property type="entry name" value="STRESS RESPONSE PROTEIN NHAX"/>
    <property type="match status" value="1"/>
</dbReference>
<evidence type="ECO:0000256" key="1">
    <source>
        <dbReference type="ARBA" id="ARBA00008791"/>
    </source>
</evidence>
<evidence type="ECO:0000256" key="2">
    <source>
        <dbReference type="PIRNR" id="PIRNR006276"/>
    </source>
</evidence>
<sequence>MYAKILVPVDGSPTAECGLQEALKLAKGSSTALLLLYVVDQYPMLVDFAAAASYQEVQDDLRRYGKEVLAKAQAAAQAAGVSAEVVEREVIGGRVADVVVGEAEKAGCDLIVMGTHGRRGLSRLTLGSDAELVVRHAPVPVLLVRHGEAPR</sequence>
<comment type="caution">
    <text evidence="4">The sequence shown here is derived from an EMBL/GenBank/DDBJ whole genome shotgun (WGS) entry which is preliminary data.</text>
</comment>
<dbReference type="GO" id="GO:0005737">
    <property type="term" value="C:cytoplasm"/>
    <property type="evidence" value="ECO:0007669"/>
    <property type="project" value="UniProtKB-SubCell"/>
</dbReference>